<dbReference type="PANTHER" id="PTHR45772">
    <property type="entry name" value="CONSERVED COMPONENT OF ABC TRANSPORTER FOR NATURAL AMINO ACIDS-RELATED"/>
    <property type="match status" value="1"/>
</dbReference>
<accession>D1C8Z3</accession>
<dbReference type="GO" id="GO:0016887">
    <property type="term" value="F:ATP hydrolysis activity"/>
    <property type="evidence" value="ECO:0007669"/>
    <property type="project" value="InterPro"/>
</dbReference>
<keyword evidence="6" id="KW-1185">Reference proteome</keyword>
<dbReference type="GO" id="GO:0005524">
    <property type="term" value="F:ATP binding"/>
    <property type="evidence" value="ECO:0007669"/>
    <property type="project" value="UniProtKB-KW"/>
</dbReference>
<dbReference type="SUPFAM" id="SSF52540">
    <property type="entry name" value="P-loop containing nucleoside triphosphate hydrolases"/>
    <property type="match status" value="1"/>
</dbReference>
<reference evidence="6" key="1">
    <citation type="submission" date="2009-11" db="EMBL/GenBank/DDBJ databases">
        <title>The complete chromosome 2 of Sphaerobacter thermophilus DSM 20745.</title>
        <authorList>
            <person name="Lucas S."/>
            <person name="Copeland A."/>
            <person name="Lapidus A."/>
            <person name="Glavina del Rio T."/>
            <person name="Dalin E."/>
            <person name="Tice H."/>
            <person name="Bruce D."/>
            <person name="Goodwin L."/>
            <person name="Pitluck S."/>
            <person name="Kyrpides N."/>
            <person name="Mavromatis K."/>
            <person name="Ivanova N."/>
            <person name="Mikhailova N."/>
            <person name="LaButti K.M."/>
            <person name="Clum A."/>
            <person name="Sun H.I."/>
            <person name="Brettin T."/>
            <person name="Detter J.C."/>
            <person name="Han C."/>
            <person name="Larimer F."/>
            <person name="Land M."/>
            <person name="Hauser L."/>
            <person name="Markowitz V."/>
            <person name="Cheng J.F."/>
            <person name="Hugenholtz P."/>
            <person name="Woyke T."/>
            <person name="Wu D."/>
            <person name="Steenblock K."/>
            <person name="Schneider S."/>
            <person name="Pukall R."/>
            <person name="Goeker M."/>
            <person name="Klenk H.P."/>
            <person name="Eisen J.A."/>
        </authorList>
    </citation>
    <scope>NUCLEOTIDE SEQUENCE [LARGE SCALE GENOMIC DNA]</scope>
    <source>
        <strain evidence="6">ATCC 49802 / DSM 20745 / S 6022</strain>
    </source>
</reference>
<dbReference type="InterPro" id="IPR027417">
    <property type="entry name" value="P-loop_NTPase"/>
</dbReference>
<dbReference type="GO" id="GO:1903806">
    <property type="term" value="P:L-isoleucine import across plasma membrane"/>
    <property type="evidence" value="ECO:0007669"/>
    <property type="project" value="TreeGrafter"/>
</dbReference>
<dbReference type="EMBL" id="CP001824">
    <property type="protein sequence ID" value="ACZ40286.1"/>
    <property type="molecule type" value="Genomic_DNA"/>
</dbReference>
<dbReference type="GO" id="GO:0015188">
    <property type="term" value="F:L-isoleucine transmembrane transporter activity"/>
    <property type="evidence" value="ECO:0007669"/>
    <property type="project" value="TreeGrafter"/>
</dbReference>
<evidence type="ECO:0000256" key="2">
    <source>
        <dbReference type="ARBA" id="ARBA00022741"/>
    </source>
</evidence>
<gene>
    <name evidence="5" type="ordered locus">Sthe_2877</name>
</gene>
<dbReference type="AlphaFoldDB" id="D1C8Z3"/>
<dbReference type="RefSeq" id="WP_012873322.1">
    <property type="nucleotide sequence ID" value="NC_013524.1"/>
</dbReference>
<dbReference type="InterPro" id="IPR003593">
    <property type="entry name" value="AAA+_ATPase"/>
</dbReference>
<evidence type="ECO:0000256" key="1">
    <source>
        <dbReference type="ARBA" id="ARBA00022448"/>
    </source>
</evidence>
<dbReference type="CDD" id="cd03219">
    <property type="entry name" value="ABC_Mj1267_LivG_branched"/>
    <property type="match status" value="1"/>
</dbReference>
<evidence type="ECO:0000259" key="4">
    <source>
        <dbReference type="PROSITE" id="PS50893"/>
    </source>
</evidence>
<keyword evidence="1" id="KW-0813">Transport</keyword>
<evidence type="ECO:0000313" key="5">
    <source>
        <dbReference type="EMBL" id="ACZ40286.1"/>
    </source>
</evidence>
<dbReference type="eggNOG" id="COG0411">
    <property type="taxonomic scope" value="Bacteria"/>
</dbReference>
<feature type="domain" description="ABC transporter" evidence="4">
    <location>
        <begin position="14"/>
        <end position="248"/>
    </location>
</feature>
<dbReference type="STRING" id="479434.Sthe_2877"/>
<sequence length="253" mass="27048">MTSPADGRGATGSLVAIGVVKTFAALRAVDGVSLTFNRGEILGLIGPNGSGKTTLINVLTGMLHITAGEVWVNGTNITGWAPHRIARVGLARTFQVVRLFHEFSVLENVEVAALSSGRIPRREATARAWEALERVGIAHLAPWPAAALPQGEERRVEIARALATAPEFLLLDEPGAGLTEPEVETLLATLSTIRRDLGCGILIVDHDMRLIMRLCDRIHVLNYGRTIAEGTPDEVRREPAVIEAYLGASAEAG</sequence>
<evidence type="ECO:0000256" key="3">
    <source>
        <dbReference type="ARBA" id="ARBA00022840"/>
    </source>
</evidence>
<dbReference type="GO" id="GO:0005886">
    <property type="term" value="C:plasma membrane"/>
    <property type="evidence" value="ECO:0007669"/>
    <property type="project" value="TreeGrafter"/>
</dbReference>
<reference evidence="5 6" key="2">
    <citation type="journal article" date="2010" name="Stand. Genomic Sci.">
        <title>Complete genome sequence of Desulfohalobium retbaense type strain (HR(100)).</title>
        <authorList>
            <person name="Spring S."/>
            <person name="Nolan M."/>
            <person name="Lapidus A."/>
            <person name="Glavina Del Rio T."/>
            <person name="Copeland A."/>
            <person name="Tice H."/>
            <person name="Cheng J.F."/>
            <person name="Lucas S."/>
            <person name="Land M."/>
            <person name="Chen F."/>
            <person name="Bruce D."/>
            <person name="Goodwin L."/>
            <person name="Pitluck S."/>
            <person name="Ivanova N."/>
            <person name="Mavromatis K."/>
            <person name="Mikhailova N."/>
            <person name="Pati A."/>
            <person name="Chen A."/>
            <person name="Palaniappan K."/>
            <person name="Hauser L."/>
            <person name="Chang Y.J."/>
            <person name="Jeffries C.D."/>
            <person name="Munk C."/>
            <person name="Kiss H."/>
            <person name="Chain P."/>
            <person name="Han C."/>
            <person name="Brettin T."/>
            <person name="Detter J.C."/>
            <person name="Schuler E."/>
            <person name="Goker M."/>
            <person name="Rohde M."/>
            <person name="Bristow J."/>
            <person name="Eisen J.A."/>
            <person name="Markowitz V."/>
            <person name="Hugenholtz P."/>
            <person name="Kyrpides N.C."/>
            <person name="Klenk H.P."/>
        </authorList>
    </citation>
    <scope>NUCLEOTIDE SEQUENCE [LARGE SCALE GENOMIC DNA]</scope>
    <source>
        <strain evidence="6">ATCC 49802 / DSM 20745 / S 6022</strain>
    </source>
</reference>
<dbReference type="SMART" id="SM00382">
    <property type="entry name" value="AAA"/>
    <property type="match status" value="1"/>
</dbReference>
<dbReference type="PANTHER" id="PTHR45772:SF7">
    <property type="entry name" value="AMINO ACID ABC TRANSPORTER ATP-BINDING PROTEIN"/>
    <property type="match status" value="1"/>
</dbReference>
<dbReference type="KEGG" id="sti:Sthe_2877"/>
<dbReference type="HOGENOM" id="CLU_000604_1_2_0"/>
<evidence type="ECO:0000313" key="6">
    <source>
        <dbReference type="Proteomes" id="UP000002027"/>
    </source>
</evidence>
<dbReference type="GO" id="GO:0005304">
    <property type="term" value="F:L-valine transmembrane transporter activity"/>
    <property type="evidence" value="ECO:0007669"/>
    <property type="project" value="TreeGrafter"/>
</dbReference>
<organism evidence="5 6">
    <name type="scientific">Sphaerobacter thermophilus (strain ATCC 49802 / DSM 20745 / KCCM 41009 / NCIMB 13125 / S 6022)</name>
    <dbReference type="NCBI Taxonomy" id="479434"/>
    <lineage>
        <taxon>Bacteria</taxon>
        <taxon>Pseudomonadati</taxon>
        <taxon>Thermomicrobiota</taxon>
        <taxon>Thermomicrobia</taxon>
        <taxon>Sphaerobacterales</taxon>
        <taxon>Sphaerobacterineae</taxon>
        <taxon>Sphaerobacteraceae</taxon>
        <taxon>Sphaerobacter</taxon>
    </lineage>
</organism>
<dbReference type="Proteomes" id="UP000002027">
    <property type="component" value="Chromosome 2"/>
</dbReference>
<dbReference type="OrthoDB" id="9805514at2"/>
<dbReference type="InterPro" id="IPR051120">
    <property type="entry name" value="ABC_AA/LPS_Transport"/>
</dbReference>
<keyword evidence="2" id="KW-0547">Nucleotide-binding</keyword>
<dbReference type="PROSITE" id="PS50893">
    <property type="entry name" value="ABC_TRANSPORTER_2"/>
    <property type="match status" value="1"/>
</dbReference>
<dbReference type="GO" id="GO:0015192">
    <property type="term" value="F:L-phenylalanine transmembrane transporter activity"/>
    <property type="evidence" value="ECO:0007669"/>
    <property type="project" value="TreeGrafter"/>
</dbReference>
<protein>
    <submittedName>
        <fullName evidence="5">ABC transporter related protein</fullName>
    </submittedName>
</protein>
<dbReference type="GO" id="GO:0042941">
    <property type="term" value="P:D-alanine transmembrane transport"/>
    <property type="evidence" value="ECO:0007669"/>
    <property type="project" value="TreeGrafter"/>
</dbReference>
<dbReference type="GO" id="GO:1903805">
    <property type="term" value="P:L-valine import across plasma membrane"/>
    <property type="evidence" value="ECO:0007669"/>
    <property type="project" value="TreeGrafter"/>
</dbReference>
<dbReference type="InterPro" id="IPR032823">
    <property type="entry name" value="BCA_ABC_TP_C"/>
</dbReference>
<proteinExistence type="predicted"/>
<dbReference type="Pfam" id="PF12399">
    <property type="entry name" value="BCA_ABC_TP_C"/>
    <property type="match status" value="1"/>
</dbReference>
<dbReference type="GO" id="GO:0015808">
    <property type="term" value="P:L-alanine transport"/>
    <property type="evidence" value="ECO:0007669"/>
    <property type="project" value="TreeGrafter"/>
</dbReference>
<dbReference type="InterPro" id="IPR003439">
    <property type="entry name" value="ABC_transporter-like_ATP-bd"/>
</dbReference>
<dbReference type="Pfam" id="PF00005">
    <property type="entry name" value="ABC_tran"/>
    <property type="match status" value="1"/>
</dbReference>
<dbReference type="Gene3D" id="3.40.50.300">
    <property type="entry name" value="P-loop containing nucleotide triphosphate hydrolases"/>
    <property type="match status" value="1"/>
</dbReference>
<keyword evidence="3" id="KW-0067">ATP-binding</keyword>
<name>D1C8Z3_SPHTD</name>
<dbReference type="InParanoid" id="D1C8Z3"/>